<evidence type="ECO:0000313" key="3">
    <source>
        <dbReference type="EMBL" id="RIJ29521.1"/>
    </source>
</evidence>
<dbReference type="SUPFAM" id="SSF52821">
    <property type="entry name" value="Rhodanese/Cell cycle control phosphatase"/>
    <property type="match status" value="1"/>
</dbReference>
<evidence type="ECO:0000259" key="2">
    <source>
        <dbReference type="PROSITE" id="PS50206"/>
    </source>
</evidence>
<feature type="signal peptide" evidence="1">
    <location>
        <begin position="1"/>
        <end position="30"/>
    </location>
</feature>
<gene>
    <name evidence="3" type="ORF">D1222_08965</name>
</gene>
<keyword evidence="4" id="KW-1185">Reference proteome</keyword>
<evidence type="ECO:0000256" key="1">
    <source>
        <dbReference type="SAM" id="SignalP"/>
    </source>
</evidence>
<accession>A0A399RG55</accession>
<keyword evidence="1" id="KW-0732">Signal</keyword>
<dbReference type="OrthoDB" id="9807812at2"/>
<protein>
    <submittedName>
        <fullName evidence="3">Rhodanese-like domain-containing protein</fullName>
    </submittedName>
</protein>
<dbReference type="RefSeq" id="WP_119453927.1">
    <property type="nucleotide sequence ID" value="NZ_QWGA01000006.1"/>
</dbReference>
<dbReference type="CDD" id="cd00158">
    <property type="entry name" value="RHOD"/>
    <property type="match status" value="1"/>
</dbReference>
<sequence length="177" mass="19027">MGARRNTAFALTALLSFVLAGVSAKADAQAAGSPNIDYAGFMQAGEDVMALRATRLVSLAEFNEMASEADTIILDSRSAEAFALGHIDGAININFADFTDEKLADLIAHRGTRILIYCNNNFADDIAPVMLKRAPLALNIPTFINLHGYGYTNVYELGELVSTNDPDVNWVSAPQMP</sequence>
<evidence type="ECO:0000313" key="4">
    <source>
        <dbReference type="Proteomes" id="UP000265845"/>
    </source>
</evidence>
<feature type="domain" description="Rhodanese" evidence="2">
    <location>
        <begin position="67"/>
        <end position="169"/>
    </location>
</feature>
<proteinExistence type="predicted"/>
<dbReference type="Pfam" id="PF00581">
    <property type="entry name" value="Rhodanese"/>
    <property type="match status" value="1"/>
</dbReference>
<dbReference type="EMBL" id="QWGA01000006">
    <property type="protein sequence ID" value="RIJ29521.1"/>
    <property type="molecule type" value="Genomic_DNA"/>
</dbReference>
<feature type="chain" id="PRO_5017410365" evidence="1">
    <location>
        <begin position="31"/>
        <end position="177"/>
    </location>
</feature>
<dbReference type="AlphaFoldDB" id="A0A399RG55"/>
<comment type="caution">
    <text evidence="3">The sequence shown here is derived from an EMBL/GenBank/DDBJ whole genome shotgun (WGS) entry which is preliminary data.</text>
</comment>
<dbReference type="InterPro" id="IPR036873">
    <property type="entry name" value="Rhodanese-like_dom_sf"/>
</dbReference>
<dbReference type="PROSITE" id="PS50206">
    <property type="entry name" value="RHODANESE_3"/>
    <property type="match status" value="1"/>
</dbReference>
<dbReference type="Gene3D" id="3.40.250.10">
    <property type="entry name" value="Rhodanese-like domain"/>
    <property type="match status" value="1"/>
</dbReference>
<dbReference type="Proteomes" id="UP000265845">
    <property type="component" value="Unassembled WGS sequence"/>
</dbReference>
<organism evidence="3 4">
    <name type="scientific">Henriciella algicola</name>
    <dbReference type="NCBI Taxonomy" id="1608422"/>
    <lineage>
        <taxon>Bacteria</taxon>
        <taxon>Pseudomonadati</taxon>
        <taxon>Pseudomonadota</taxon>
        <taxon>Alphaproteobacteria</taxon>
        <taxon>Hyphomonadales</taxon>
        <taxon>Hyphomonadaceae</taxon>
        <taxon>Henriciella</taxon>
    </lineage>
</organism>
<reference evidence="3 4" key="1">
    <citation type="submission" date="2018-08" db="EMBL/GenBank/DDBJ databases">
        <title>Henriciella mobilis sp. nov., isolated from seawater.</title>
        <authorList>
            <person name="Cheng H."/>
            <person name="Wu Y.-H."/>
            <person name="Xu X.-W."/>
            <person name="Guo L.-L."/>
        </authorList>
    </citation>
    <scope>NUCLEOTIDE SEQUENCE [LARGE SCALE GENOMIC DNA]</scope>
    <source>
        <strain evidence="3 4">CCUG67844</strain>
    </source>
</reference>
<name>A0A399RG55_9PROT</name>
<dbReference type="InterPro" id="IPR001763">
    <property type="entry name" value="Rhodanese-like_dom"/>
</dbReference>